<dbReference type="Proteomes" id="UP001530400">
    <property type="component" value="Unassembled WGS sequence"/>
</dbReference>
<feature type="transmembrane region" description="Helical" evidence="2">
    <location>
        <begin position="196"/>
        <end position="216"/>
    </location>
</feature>
<evidence type="ECO:0000256" key="2">
    <source>
        <dbReference type="SAM" id="Phobius"/>
    </source>
</evidence>
<feature type="transmembrane region" description="Helical" evidence="2">
    <location>
        <begin position="156"/>
        <end position="176"/>
    </location>
</feature>
<keyword evidence="2" id="KW-1133">Transmembrane helix</keyword>
<gene>
    <name evidence="3" type="ORF">ACHAWO_002876</name>
</gene>
<dbReference type="AlphaFoldDB" id="A0ABD3QH39"/>
<proteinExistence type="predicted"/>
<evidence type="ECO:0000256" key="1">
    <source>
        <dbReference type="SAM" id="MobiDB-lite"/>
    </source>
</evidence>
<keyword evidence="2" id="KW-0812">Transmembrane</keyword>
<comment type="caution">
    <text evidence="3">The sequence shown here is derived from an EMBL/GenBank/DDBJ whole genome shotgun (WGS) entry which is preliminary data.</text>
</comment>
<evidence type="ECO:0000313" key="3">
    <source>
        <dbReference type="EMBL" id="KAL3799692.1"/>
    </source>
</evidence>
<keyword evidence="2" id="KW-0472">Membrane</keyword>
<feature type="transmembrane region" description="Helical" evidence="2">
    <location>
        <begin position="275"/>
        <end position="294"/>
    </location>
</feature>
<protein>
    <submittedName>
        <fullName evidence="3">Uncharacterized protein</fullName>
    </submittedName>
</protein>
<accession>A0ABD3QH39</accession>
<feature type="compositionally biased region" description="Low complexity" evidence="1">
    <location>
        <begin position="17"/>
        <end position="26"/>
    </location>
</feature>
<feature type="transmembrane region" description="Helical" evidence="2">
    <location>
        <begin position="90"/>
        <end position="110"/>
    </location>
</feature>
<feature type="region of interest" description="Disordered" evidence="1">
    <location>
        <begin position="1"/>
        <end position="31"/>
    </location>
</feature>
<reference evidence="3 4" key="1">
    <citation type="submission" date="2024-10" db="EMBL/GenBank/DDBJ databases">
        <title>Updated reference genomes for cyclostephanoid diatoms.</title>
        <authorList>
            <person name="Roberts W.R."/>
            <person name="Alverson A.J."/>
        </authorList>
    </citation>
    <scope>NUCLEOTIDE SEQUENCE [LARGE SCALE GENOMIC DNA]</scope>
    <source>
        <strain evidence="3 4">AJA010-31</strain>
    </source>
</reference>
<evidence type="ECO:0000313" key="4">
    <source>
        <dbReference type="Proteomes" id="UP001530400"/>
    </source>
</evidence>
<dbReference type="EMBL" id="JALLPJ020000177">
    <property type="protein sequence ID" value="KAL3799692.1"/>
    <property type="molecule type" value="Genomic_DNA"/>
</dbReference>
<feature type="transmembrane region" description="Helical" evidence="2">
    <location>
        <begin position="36"/>
        <end position="60"/>
    </location>
</feature>
<feature type="transmembrane region" description="Helical" evidence="2">
    <location>
        <begin position="300"/>
        <end position="319"/>
    </location>
</feature>
<feature type="transmembrane region" description="Helical" evidence="2">
    <location>
        <begin position="122"/>
        <end position="141"/>
    </location>
</feature>
<keyword evidence="4" id="KW-1185">Reference proteome</keyword>
<feature type="transmembrane region" description="Helical" evidence="2">
    <location>
        <begin position="222"/>
        <end position="243"/>
    </location>
</feature>
<organism evidence="3 4">
    <name type="scientific">Cyclotella atomus</name>
    <dbReference type="NCBI Taxonomy" id="382360"/>
    <lineage>
        <taxon>Eukaryota</taxon>
        <taxon>Sar</taxon>
        <taxon>Stramenopiles</taxon>
        <taxon>Ochrophyta</taxon>
        <taxon>Bacillariophyta</taxon>
        <taxon>Coscinodiscophyceae</taxon>
        <taxon>Thalassiosirophycidae</taxon>
        <taxon>Stephanodiscales</taxon>
        <taxon>Stephanodiscaceae</taxon>
        <taxon>Cyclotella</taxon>
    </lineage>
</organism>
<name>A0ABD3QH39_9STRA</name>
<sequence length="346" mass="38207">MCATFPNPQDCLERTTTDISTDSESSNAKNTGTNSLSAIALTLLLPPAILAFSLHFPFVIPGVASAALDTYIPASYHYDTVHTRFDNSSWTWGTDYLLTAVMGILAVAILNTPGERCKMLKLYTAAILVCYGVSTLAGGYAHQTIHGVDMLNTQNFRMLWIICVGNVSFASCWMGLIGREVVRVFDSKPVPLGPSYLWPFYGVFMTAACAAGYMSFKRPACDIFIAGISQFPSTFYCLGGLIMGARNNHKRRQAAMAAGKQMSHPMDKVLLRYKIMYCVGFIGNAPLLPMYPLLVQYTQMTLAGINTLLHSWLMIMWGMQGLSLWHLCKVVADFEKDNKFAFGKKD</sequence>